<evidence type="ECO:0000313" key="2">
    <source>
        <dbReference type="Proteomes" id="UP000265140"/>
    </source>
</evidence>
<sequence>MSSSMSHPNIRHTGSPTLTYVITEVPPYKPDVPPTSPVGSHWLCGTTAYNNLPANFSGICFWLYPYPLKPGGGHLLVVTPSAAWGNNFSRSAHPLSVSVPSYYVAMFGGTRECFLATVHTFLK</sequence>
<dbReference type="Ensembl" id="ENSELUT00000019663.3">
    <property type="protein sequence ID" value="ENSELUP00000025988.2"/>
    <property type="gene ID" value="ENSELUG00000001716.3"/>
</dbReference>
<evidence type="ECO:0000313" key="1">
    <source>
        <dbReference type="Ensembl" id="ENSELUP00000025988.2"/>
    </source>
</evidence>
<reference evidence="1" key="4">
    <citation type="submission" date="2025-09" db="UniProtKB">
        <authorList>
            <consortium name="Ensembl"/>
        </authorList>
    </citation>
    <scope>IDENTIFICATION</scope>
</reference>
<reference evidence="2" key="1">
    <citation type="journal article" date="2014" name="PLoS ONE">
        <title>The genome and linkage map of the northern pike (Esox lucius): conserved synteny revealed between the salmonid sister group and the Neoteleostei.</title>
        <authorList>
            <person name="Rondeau E.B."/>
            <person name="Minkley D.R."/>
            <person name="Leong J.S."/>
            <person name="Messmer A.M."/>
            <person name="Jantzen J.R."/>
            <person name="von Schalburg K.R."/>
            <person name="Lemon C."/>
            <person name="Bird N.H."/>
            <person name="Koop B.F."/>
        </authorList>
    </citation>
    <scope>NUCLEOTIDE SEQUENCE</scope>
</reference>
<keyword evidence="2" id="KW-1185">Reference proteome</keyword>
<organism evidence="1 2">
    <name type="scientific">Esox lucius</name>
    <name type="common">Northern pike</name>
    <dbReference type="NCBI Taxonomy" id="8010"/>
    <lineage>
        <taxon>Eukaryota</taxon>
        <taxon>Metazoa</taxon>
        <taxon>Chordata</taxon>
        <taxon>Craniata</taxon>
        <taxon>Vertebrata</taxon>
        <taxon>Euteleostomi</taxon>
        <taxon>Actinopterygii</taxon>
        <taxon>Neopterygii</taxon>
        <taxon>Teleostei</taxon>
        <taxon>Protacanthopterygii</taxon>
        <taxon>Esociformes</taxon>
        <taxon>Esocidae</taxon>
        <taxon>Esox</taxon>
    </lineage>
</organism>
<dbReference type="AlphaFoldDB" id="A0A3P8ZC20"/>
<dbReference type="InParanoid" id="A0A3P8ZC20"/>
<reference evidence="1" key="2">
    <citation type="submission" date="2020-02" db="EMBL/GenBank/DDBJ databases">
        <title>Esox lucius (northern pike) genome, fEsoLuc1, primary haplotype.</title>
        <authorList>
            <person name="Myers G."/>
            <person name="Karagic N."/>
            <person name="Meyer A."/>
            <person name="Pippel M."/>
            <person name="Reichard M."/>
            <person name="Winkler S."/>
            <person name="Tracey A."/>
            <person name="Sims Y."/>
            <person name="Howe K."/>
            <person name="Rhie A."/>
            <person name="Formenti G."/>
            <person name="Durbin R."/>
            <person name="Fedrigo O."/>
            <person name="Jarvis E.D."/>
        </authorList>
    </citation>
    <scope>NUCLEOTIDE SEQUENCE [LARGE SCALE GENOMIC DNA]</scope>
</reference>
<accession>A0A3P8ZC20</accession>
<dbReference type="Proteomes" id="UP000265140">
    <property type="component" value="Chromosome 5"/>
</dbReference>
<proteinExistence type="predicted"/>
<reference evidence="1" key="3">
    <citation type="submission" date="2025-08" db="UniProtKB">
        <authorList>
            <consortium name="Ensembl"/>
        </authorList>
    </citation>
    <scope>IDENTIFICATION</scope>
</reference>
<protein>
    <submittedName>
        <fullName evidence="1">Uncharacterized protein</fullName>
    </submittedName>
</protein>
<name>A0A3P8ZC20_ESOLU</name>